<accession>A0ABR1KCE9</accession>
<evidence type="ECO:0000256" key="3">
    <source>
        <dbReference type="ARBA" id="ARBA00022980"/>
    </source>
</evidence>
<evidence type="ECO:0000256" key="5">
    <source>
        <dbReference type="ARBA" id="ARBA00023274"/>
    </source>
</evidence>
<dbReference type="PANTHER" id="PTHR37799">
    <property type="entry name" value="37S RIBOSOMAL PROTEIN S25, MITOCHONDRIAL"/>
    <property type="match status" value="1"/>
</dbReference>
<evidence type="ECO:0000256" key="6">
    <source>
        <dbReference type="ARBA" id="ARBA00035137"/>
    </source>
</evidence>
<dbReference type="GO" id="GO:0005840">
    <property type="term" value="C:ribosome"/>
    <property type="evidence" value="ECO:0007669"/>
    <property type="project" value="UniProtKB-KW"/>
</dbReference>
<dbReference type="InterPro" id="IPR016939">
    <property type="entry name" value="Ribosomal_mS23_fun"/>
</dbReference>
<evidence type="ECO:0000256" key="4">
    <source>
        <dbReference type="ARBA" id="ARBA00023128"/>
    </source>
</evidence>
<sequence length="253" mass="29000">MGRYDFTASRVHRAATELLATQRLQAPPPWYNIVADYPPAQTLVRPLQRVGRPQDFRKGKNAKKPSKMFQPMPLRYEEDRLRLEFFSDHPWELARPRVILEDSGNDSKHWNWEQIEQCNKPLDGESVIQRQIYLRRQGATKGQAYDIARKEFYEKRTDEDIERRIAKEEALAVGAYFGNSPLEYGMLLEDRAYDDWKVWADKEIELAAQQEAAAYGGEAAAVEADGKKSPMIEAGDQLAAEAEVEAAYAYAGR</sequence>
<evidence type="ECO:0000256" key="2">
    <source>
        <dbReference type="ARBA" id="ARBA00009864"/>
    </source>
</evidence>
<evidence type="ECO:0000256" key="1">
    <source>
        <dbReference type="ARBA" id="ARBA00004173"/>
    </source>
</evidence>
<comment type="caution">
    <text evidence="8">The sequence shown here is derived from an EMBL/GenBank/DDBJ whole genome shotgun (WGS) entry which is preliminary data.</text>
</comment>
<proteinExistence type="inferred from homology"/>
<keyword evidence="3 8" id="KW-0689">Ribosomal protein</keyword>
<gene>
    <name evidence="8" type="ORF">IWZ03DRAFT_431668</name>
</gene>
<comment type="similarity">
    <text evidence="2">Belongs to the mitochondrion-specific ribosomal protein mS23 family.</text>
</comment>
<dbReference type="PANTHER" id="PTHR37799:SF1">
    <property type="entry name" value="SMALL RIBOSOMAL SUBUNIT PROTEIN MS23"/>
    <property type="match status" value="1"/>
</dbReference>
<protein>
    <recommendedName>
        <fullName evidence="6">Small ribosomal subunit protein mS23</fullName>
    </recommendedName>
    <alternativeName>
        <fullName evidence="7">37S ribosomal protein S25, mitochondrial</fullName>
    </alternativeName>
</protein>
<evidence type="ECO:0000256" key="7">
    <source>
        <dbReference type="ARBA" id="ARBA00035421"/>
    </source>
</evidence>
<comment type="subcellular location">
    <subcellularLocation>
        <location evidence="1">Mitochondrion</location>
    </subcellularLocation>
</comment>
<organism evidence="8 9">
    <name type="scientific">Phyllosticta citriasiana</name>
    <dbReference type="NCBI Taxonomy" id="595635"/>
    <lineage>
        <taxon>Eukaryota</taxon>
        <taxon>Fungi</taxon>
        <taxon>Dikarya</taxon>
        <taxon>Ascomycota</taxon>
        <taxon>Pezizomycotina</taxon>
        <taxon>Dothideomycetes</taxon>
        <taxon>Dothideomycetes incertae sedis</taxon>
        <taxon>Botryosphaeriales</taxon>
        <taxon>Phyllostictaceae</taxon>
        <taxon>Phyllosticta</taxon>
    </lineage>
</organism>
<evidence type="ECO:0000313" key="8">
    <source>
        <dbReference type="EMBL" id="KAK7512133.1"/>
    </source>
</evidence>
<keyword evidence="9" id="KW-1185">Reference proteome</keyword>
<dbReference type="EMBL" id="JBBPHU010000011">
    <property type="protein sequence ID" value="KAK7512133.1"/>
    <property type="molecule type" value="Genomic_DNA"/>
</dbReference>
<evidence type="ECO:0000313" key="9">
    <source>
        <dbReference type="Proteomes" id="UP001363622"/>
    </source>
</evidence>
<keyword evidence="5" id="KW-0687">Ribonucleoprotein</keyword>
<dbReference type="Proteomes" id="UP001363622">
    <property type="component" value="Unassembled WGS sequence"/>
</dbReference>
<dbReference type="Pfam" id="PF13741">
    <property type="entry name" value="MRP-S25"/>
    <property type="match status" value="1"/>
</dbReference>
<reference evidence="8 9" key="1">
    <citation type="submission" date="2024-04" db="EMBL/GenBank/DDBJ databases">
        <title>Phyllosticta paracitricarpa is synonymous to the EU quarantine fungus P. citricarpa based on phylogenomic analyses.</title>
        <authorList>
            <consortium name="Lawrence Berkeley National Laboratory"/>
            <person name="Van Ingen-Buijs V.A."/>
            <person name="Van Westerhoven A.C."/>
            <person name="Haridas S."/>
            <person name="Skiadas P."/>
            <person name="Martin F."/>
            <person name="Groenewald J.Z."/>
            <person name="Crous P.W."/>
            <person name="Seidl M.F."/>
        </authorList>
    </citation>
    <scope>NUCLEOTIDE SEQUENCE [LARGE SCALE GENOMIC DNA]</scope>
    <source>
        <strain evidence="8 9">CBS 123371</strain>
    </source>
</reference>
<name>A0ABR1KCE9_9PEZI</name>
<keyword evidence="4" id="KW-0496">Mitochondrion</keyword>